<organism evidence="2 3">
    <name type="scientific">Aphidius gifuensis</name>
    <name type="common">Parasitoid wasp</name>
    <dbReference type="NCBI Taxonomy" id="684658"/>
    <lineage>
        <taxon>Eukaryota</taxon>
        <taxon>Metazoa</taxon>
        <taxon>Ecdysozoa</taxon>
        <taxon>Arthropoda</taxon>
        <taxon>Hexapoda</taxon>
        <taxon>Insecta</taxon>
        <taxon>Pterygota</taxon>
        <taxon>Neoptera</taxon>
        <taxon>Endopterygota</taxon>
        <taxon>Hymenoptera</taxon>
        <taxon>Apocrita</taxon>
        <taxon>Ichneumonoidea</taxon>
        <taxon>Braconidae</taxon>
        <taxon>Aphidiinae</taxon>
        <taxon>Aphidius</taxon>
    </lineage>
</organism>
<gene>
    <name evidence="2" type="ORF">HCN44_003567</name>
</gene>
<feature type="chain" id="PRO_5032832928" description="Venom protein" evidence="1">
    <location>
        <begin position="19"/>
        <end position="218"/>
    </location>
</feature>
<dbReference type="OrthoDB" id="6066929at2759"/>
<comment type="caution">
    <text evidence="2">The sequence shown here is derived from an EMBL/GenBank/DDBJ whole genome shotgun (WGS) entry which is preliminary data.</text>
</comment>
<sequence>MWQLMGITIILVTSKSLSIECGLTKNTASIQNDVNKELLNKNVNYLPKQLKKRSIVKLEFHDDGMNYEVPKLPSSQGNIYSALSVLPGTQTDKERNNQLLTNWGGKRDSNAYKIDPKIRRPARVPFNSWGGKRDGEKKFPKNQENNYRTILNPYCRPLMKSWHSKFVDDDNNLVDKRIVINRMSGNDNQPPPFNPWGGRKRRDINYGKYYDKVKSINK</sequence>
<keyword evidence="1" id="KW-0732">Signal</keyword>
<proteinExistence type="predicted"/>
<dbReference type="EMBL" id="JACMRX010000006">
    <property type="protein sequence ID" value="KAF7987704.1"/>
    <property type="molecule type" value="Genomic_DNA"/>
</dbReference>
<accession>A0A835CKD5</accession>
<evidence type="ECO:0000256" key="1">
    <source>
        <dbReference type="SAM" id="SignalP"/>
    </source>
</evidence>
<evidence type="ECO:0008006" key="4">
    <source>
        <dbReference type="Google" id="ProtNLM"/>
    </source>
</evidence>
<protein>
    <recommendedName>
        <fullName evidence="4">Venom protein</fullName>
    </recommendedName>
</protein>
<dbReference type="AlphaFoldDB" id="A0A835CKD5"/>
<feature type="signal peptide" evidence="1">
    <location>
        <begin position="1"/>
        <end position="18"/>
    </location>
</feature>
<keyword evidence="3" id="KW-1185">Reference proteome</keyword>
<dbReference type="Proteomes" id="UP000639338">
    <property type="component" value="Unassembled WGS sequence"/>
</dbReference>
<evidence type="ECO:0000313" key="2">
    <source>
        <dbReference type="EMBL" id="KAF7987704.1"/>
    </source>
</evidence>
<name>A0A835CKD5_APHGI</name>
<reference evidence="2 3" key="1">
    <citation type="submission" date="2020-08" db="EMBL/GenBank/DDBJ databases">
        <title>Aphidius gifuensis genome sequencing and assembly.</title>
        <authorList>
            <person name="Du Z."/>
        </authorList>
    </citation>
    <scope>NUCLEOTIDE SEQUENCE [LARGE SCALE GENOMIC DNA]</scope>
    <source>
        <strain evidence="2">YNYX2018</strain>
        <tissue evidence="2">Adults</tissue>
    </source>
</reference>
<evidence type="ECO:0000313" key="3">
    <source>
        <dbReference type="Proteomes" id="UP000639338"/>
    </source>
</evidence>